<name>A0A8J6FMW9_ELECQ</name>
<dbReference type="AlphaFoldDB" id="A0A8J6FMW9"/>
<sequence>MGGLQYPESNDWQSSSLFFSYHLIMQCLDGLSIFIYTIYHLLAKVESIYKEHLSLWKTSPVLYAQPINVHQHCVDLIFPVVK</sequence>
<proteinExistence type="predicted"/>
<organism evidence="2 3">
    <name type="scientific">Eleutherodactylus coqui</name>
    <name type="common">Puerto Rican coqui</name>
    <dbReference type="NCBI Taxonomy" id="57060"/>
    <lineage>
        <taxon>Eukaryota</taxon>
        <taxon>Metazoa</taxon>
        <taxon>Chordata</taxon>
        <taxon>Craniata</taxon>
        <taxon>Vertebrata</taxon>
        <taxon>Euteleostomi</taxon>
        <taxon>Amphibia</taxon>
        <taxon>Batrachia</taxon>
        <taxon>Anura</taxon>
        <taxon>Neobatrachia</taxon>
        <taxon>Hyloidea</taxon>
        <taxon>Eleutherodactylidae</taxon>
        <taxon>Eleutherodactylinae</taxon>
        <taxon>Eleutherodactylus</taxon>
        <taxon>Eleutherodactylus</taxon>
    </lineage>
</organism>
<keyword evidence="3" id="KW-1185">Reference proteome</keyword>
<dbReference type="Proteomes" id="UP000770717">
    <property type="component" value="Unassembled WGS sequence"/>
</dbReference>
<evidence type="ECO:0000313" key="3">
    <source>
        <dbReference type="Proteomes" id="UP000770717"/>
    </source>
</evidence>
<protein>
    <submittedName>
        <fullName evidence="2">Uncharacterized protein</fullName>
    </submittedName>
</protein>
<keyword evidence="1" id="KW-1133">Transmembrane helix</keyword>
<evidence type="ECO:0000313" key="2">
    <source>
        <dbReference type="EMBL" id="KAG9489584.1"/>
    </source>
</evidence>
<reference evidence="2" key="1">
    <citation type="thesis" date="2020" institute="ProQuest LLC" country="789 East Eisenhower Parkway, Ann Arbor, MI, USA">
        <title>Comparative Genomics and Chromosome Evolution.</title>
        <authorList>
            <person name="Mudd A.B."/>
        </authorList>
    </citation>
    <scope>NUCLEOTIDE SEQUENCE</scope>
    <source>
        <strain evidence="2">HN-11 Male</strain>
        <tissue evidence="2">Kidney and liver</tissue>
    </source>
</reference>
<accession>A0A8J6FMW9</accession>
<feature type="transmembrane region" description="Helical" evidence="1">
    <location>
        <begin position="20"/>
        <end position="42"/>
    </location>
</feature>
<gene>
    <name evidence="2" type="ORF">GDO78_005512</name>
</gene>
<keyword evidence="1" id="KW-0472">Membrane</keyword>
<keyword evidence="1" id="KW-0812">Transmembrane</keyword>
<dbReference type="EMBL" id="WNTK01000002">
    <property type="protein sequence ID" value="KAG9489584.1"/>
    <property type="molecule type" value="Genomic_DNA"/>
</dbReference>
<comment type="caution">
    <text evidence="2">The sequence shown here is derived from an EMBL/GenBank/DDBJ whole genome shotgun (WGS) entry which is preliminary data.</text>
</comment>
<evidence type="ECO:0000256" key="1">
    <source>
        <dbReference type="SAM" id="Phobius"/>
    </source>
</evidence>